<sequence>MTVVSRDAGTDKTIDFRAILTKIKEQRPDVIVYGGMDATGGLFARQAAQRAIGAKLLAGDGVCTPEVADLAGPAEKSIVCSVAGMPLLDVVKM</sequence>
<dbReference type="STRING" id="1503054.WT74_22055"/>
<comment type="caution">
    <text evidence="1">The sequence shown here is derived from an EMBL/GenBank/DDBJ whole genome shotgun (WGS) entry which is preliminary data.</text>
</comment>
<dbReference type="PANTHER" id="PTHR47151">
    <property type="entry name" value="LEU/ILE/VAL-BINDING ABC TRANSPORTER SUBUNIT"/>
    <property type="match status" value="1"/>
</dbReference>
<name>A0A108A574_9BURK</name>
<dbReference type="Gene3D" id="3.40.50.2300">
    <property type="match status" value="1"/>
</dbReference>
<evidence type="ECO:0008006" key="3">
    <source>
        <dbReference type="Google" id="ProtNLM"/>
    </source>
</evidence>
<dbReference type="SUPFAM" id="SSF53822">
    <property type="entry name" value="Periplasmic binding protein-like I"/>
    <property type="match status" value="1"/>
</dbReference>
<reference evidence="1 2" key="1">
    <citation type="submission" date="2015-11" db="EMBL/GenBank/DDBJ databases">
        <title>Expanding the genomic diversity of Burkholderia species for the development of highly accurate diagnostics.</title>
        <authorList>
            <person name="Sahl J."/>
            <person name="Keim P."/>
            <person name="Wagner D."/>
        </authorList>
    </citation>
    <scope>NUCLEOTIDE SEQUENCE [LARGE SCALE GENOMIC DNA]</scope>
    <source>
        <strain evidence="1 2">MSMB1960WGS</strain>
    </source>
</reference>
<evidence type="ECO:0000313" key="2">
    <source>
        <dbReference type="Proteomes" id="UP000068603"/>
    </source>
</evidence>
<dbReference type="AlphaFoldDB" id="A0A108A574"/>
<evidence type="ECO:0000313" key="1">
    <source>
        <dbReference type="EMBL" id="KWA63546.1"/>
    </source>
</evidence>
<organism evidence="1">
    <name type="scientific">Burkholderia stagnalis</name>
    <dbReference type="NCBI Taxonomy" id="1503054"/>
    <lineage>
        <taxon>Bacteria</taxon>
        <taxon>Pseudomonadati</taxon>
        <taxon>Pseudomonadota</taxon>
        <taxon>Betaproteobacteria</taxon>
        <taxon>Burkholderiales</taxon>
        <taxon>Burkholderiaceae</taxon>
        <taxon>Burkholderia</taxon>
        <taxon>Burkholderia cepacia complex</taxon>
    </lineage>
</organism>
<accession>A0A108A574</accession>
<dbReference type="EMBL" id="LPHB01000035">
    <property type="protein sequence ID" value="KWA63546.1"/>
    <property type="molecule type" value="Genomic_DNA"/>
</dbReference>
<gene>
    <name evidence="1" type="ORF">WT44_12325</name>
</gene>
<dbReference type="Proteomes" id="UP000068603">
    <property type="component" value="Unassembled WGS sequence"/>
</dbReference>
<dbReference type="PANTHER" id="PTHR47151:SF2">
    <property type="entry name" value="AMINO ACID BINDING PROTEIN"/>
    <property type="match status" value="1"/>
</dbReference>
<dbReference type="InterPro" id="IPR028082">
    <property type="entry name" value="Peripla_BP_I"/>
</dbReference>
<protein>
    <recommendedName>
        <fullName evidence="3">ABC transporter substrate-binding protein</fullName>
    </recommendedName>
</protein>
<proteinExistence type="predicted"/>